<evidence type="ECO:0000256" key="3">
    <source>
        <dbReference type="ARBA" id="ARBA00023125"/>
    </source>
</evidence>
<dbReference type="Pfam" id="PF13424">
    <property type="entry name" value="TPR_12"/>
    <property type="match status" value="2"/>
</dbReference>
<dbReference type="InterPro" id="IPR016032">
    <property type="entry name" value="Sig_transdc_resp-reg_C-effctor"/>
</dbReference>
<dbReference type="InterPro" id="IPR005158">
    <property type="entry name" value="BTAD"/>
</dbReference>
<feature type="region of interest" description="Disordered" evidence="6">
    <location>
        <begin position="243"/>
        <end position="268"/>
    </location>
</feature>
<dbReference type="SMART" id="SM00028">
    <property type="entry name" value="TPR"/>
    <property type="match status" value="7"/>
</dbReference>
<organism evidence="8 9">
    <name type="scientific">Sphaerimonospora cavernae</name>
    <dbReference type="NCBI Taxonomy" id="1740611"/>
    <lineage>
        <taxon>Bacteria</taxon>
        <taxon>Bacillati</taxon>
        <taxon>Actinomycetota</taxon>
        <taxon>Actinomycetes</taxon>
        <taxon>Streptosporangiales</taxon>
        <taxon>Streptosporangiaceae</taxon>
        <taxon>Sphaerimonospora</taxon>
    </lineage>
</organism>
<dbReference type="SUPFAM" id="SSF48452">
    <property type="entry name" value="TPR-like"/>
    <property type="match status" value="4"/>
</dbReference>
<dbReference type="PRINTS" id="PR00364">
    <property type="entry name" value="DISEASERSIST"/>
</dbReference>
<sequence length="1085" mass="117083">MEFRILGPVDIWREGRSVPIVGVKQRSLLAILVLNANRVVPSERLISALWGADVPTTGRRLLHKHVWALRRLLSDPALMSSTSAGYRLEIQPGGSDLDVFISETEASRAAWAAGDALESADRLRTALNLWRGPALGGTHPDLQLAECAALEERRLAALTDRIRADLSSGRHGELIGELRGLAAEHPGWEQLRGQLMLALHRVGRTAEALEEYRNTRRYLRDELGIEPGPELTQVHQSILAADPADRAGEASARNTRRQPFPTPRQLPSGIASFIGRTKSLEALDSLLLGGRKEGSATVSIAAITGTAGVGKTALAVHWGHRVLDHFPDGQLYVDLRGYSTDERMTSGQVLRRFLVTLGVKPEAIAFDPDEQAATLRSLLASRRMLIILDNAATSEQVRPLLPGSPTCLVLVTSRDDLRGLLVTHDVRTVPLGTLSPSDADALLTRLVEDDRRTTEPAALSELSRLCGYLPLALRIAAAHLAADPRLSVAALASRLRGAGRLETLAVEGDHQLAVRSAIDLSYRTLALEDHRLFRLLGLYPGPDFSVQAAAVLDDTTPTRAAACLSRLSRAHLVEHHGADRFRMHDLVREYAHERALSDNPPAERLTAIGRLYGWYLHRVDAAVRLLAPQLLRLPVPAADSSVFNDTADALSWLDAERANLVAAIIRGRTLGVTEPAGLLADAIRGYFAVRSDTTEWLLVARAALGAAEAAGDVLAQAAAHHSLAQAHYCRGDTATATDHLTHALKFSEQVGWHEGVATALGNLGNILADAGRLPEAATHISRAISKYGEIGDPTRTAVYLGNLGGVFTSMGQLEDAVRRHRQALTLLRQNGAAAPQAIALNNMGYVLQLMGHLDEAIGHLTEALGIYRDTDRINGQAICLSNLAAAYRDAGRFEAAVDHARRALNLIRETDDRYVEAEVLITLGSVMVQRGGHVDAIDHHVEALRIAREISSREHVTGALLGLATAHHSLGQAELARTHGWEAFRLAESCGYPIPMGQALTVLAAGYLLDDPGKAIELAERALILHRGTGHRLGVARTLVPLGQAQMRTGDVSAAIASWREAGALFTLIGSTEADSVRDLLDTVV</sequence>
<comment type="similarity">
    <text evidence="1">Belongs to the AfsR/DnrI/RedD regulatory family.</text>
</comment>
<dbReference type="Pfam" id="PF00931">
    <property type="entry name" value="NB-ARC"/>
    <property type="match status" value="1"/>
</dbReference>
<evidence type="ECO:0000256" key="6">
    <source>
        <dbReference type="SAM" id="MobiDB-lite"/>
    </source>
</evidence>
<dbReference type="Gene3D" id="1.10.10.10">
    <property type="entry name" value="Winged helix-like DNA-binding domain superfamily/Winged helix DNA-binding domain"/>
    <property type="match status" value="2"/>
</dbReference>
<evidence type="ECO:0000256" key="5">
    <source>
        <dbReference type="PROSITE-ProRule" id="PRU01091"/>
    </source>
</evidence>
<dbReference type="RefSeq" id="WP_394303512.1">
    <property type="nucleotide sequence ID" value="NZ_JBHMQT010000055.1"/>
</dbReference>
<reference evidence="8 9" key="1">
    <citation type="submission" date="2024-09" db="EMBL/GenBank/DDBJ databases">
        <authorList>
            <person name="Sun Q."/>
            <person name="Mori K."/>
        </authorList>
    </citation>
    <scope>NUCLEOTIDE SEQUENCE [LARGE SCALE GENOMIC DNA]</scope>
    <source>
        <strain evidence="8 9">TBRC 1851</strain>
    </source>
</reference>
<dbReference type="InterPro" id="IPR051677">
    <property type="entry name" value="AfsR-DnrI-RedD_regulator"/>
</dbReference>
<dbReference type="Pfam" id="PF00486">
    <property type="entry name" value="Trans_reg_C"/>
    <property type="match status" value="1"/>
</dbReference>
<evidence type="ECO:0000259" key="7">
    <source>
        <dbReference type="PROSITE" id="PS51755"/>
    </source>
</evidence>
<dbReference type="Gene3D" id="1.25.40.10">
    <property type="entry name" value="Tetratricopeptide repeat domain"/>
    <property type="match status" value="3"/>
</dbReference>
<evidence type="ECO:0000256" key="2">
    <source>
        <dbReference type="ARBA" id="ARBA00023015"/>
    </source>
</evidence>
<dbReference type="Gene3D" id="3.40.50.300">
    <property type="entry name" value="P-loop containing nucleotide triphosphate hydrolases"/>
    <property type="match status" value="1"/>
</dbReference>
<name>A0ABV6UBC0_9ACTN</name>
<keyword evidence="2" id="KW-0805">Transcription regulation</keyword>
<dbReference type="InterPro" id="IPR027417">
    <property type="entry name" value="P-loop_NTPase"/>
</dbReference>
<evidence type="ECO:0000313" key="8">
    <source>
        <dbReference type="EMBL" id="MFC0865494.1"/>
    </source>
</evidence>
<dbReference type="SUPFAM" id="SSF46894">
    <property type="entry name" value="C-terminal effector domain of the bipartite response regulators"/>
    <property type="match status" value="1"/>
</dbReference>
<dbReference type="EMBL" id="JBHMQT010000055">
    <property type="protein sequence ID" value="MFC0865494.1"/>
    <property type="molecule type" value="Genomic_DNA"/>
</dbReference>
<comment type="caution">
    <text evidence="8">The sequence shown here is derived from an EMBL/GenBank/DDBJ whole genome shotgun (WGS) entry which is preliminary data.</text>
</comment>
<evidence type="ECO:0000256" key="4">
    <source>
        <dbReference type="ARBA" id="ARBA00023163"/>
    </source>
</evidence>
<dbReference type="InterPro" id="IPR011990">
    <property type="entry name" value="TPR-like_helical_dom_sf"/>
</dbReference>
<dbReference type="InterPro" id="IPR002182">
    <property type="entry name" value="NB-ARC"/>
</dbReference>
<keyword evidence="9" id="KW-1185">Reference proteome</keyword>
<gene>
    <name evidence="8" type="ORF">ACFHYQ_24680</name>
</gene>
<dbReference type="CDD" id="cd15831">
    <property type="entry name" value="BTAD"/>
    <property type="match status" value="1"/>
</dbReference>
<feature type="DNA-binding region" description="OmpR/PhoB-type" evidence="5">
    <location>
        <begin position="1"/>
        <end position="90"/>
    </location>
</feature>
<dbReference type="InterPro" id="IPR036388">
    <property type="entry name" value="WH-like_DNA-bd_sf"/>
</dbReference>
<proteinExistence type="inferred from homology"/>
<dbReference type="InterPro" id="IPR001867">
    <property type="entry name" value="OmpR/PhoB-type_DNA-bd"/>
</dbReference>
<dbReference type="SUPFAM" id="SSF52540">
    <property type="entry name" value="P-loop containing nucleoside triphosphate hydrolases"/>
    <property type="match status" value="1"/>
</dbReference>
<dbReference type="Pfam" id="PF03704">
    <property type="entry name" value="BTAD"/>
    <property type="match status" value="1"/>
</dbReference>
<dbReference type="InterPro" id="IPR019734">
    <property type="entry name" value="TPR_rpt"/>
</dbReference>
<keyword evidence="4" id="KW-0804">Transcription</keyword>
<dbReference type="SMART" id="SM00862">
    <property type="entry name" value="Trans_reg_C"/>
    <property type="match status" value="1"/>
</dbReference>
<evidence type="ECO:0000256" key="1">
    <source>
        <dbReference type="ARBA" id="ARBA00005820"/>
    </source>
</evidence>
<dbReference type="PANTHER" id="PTHR35807:SF1">
    <property type="entry name" value="TRANSCRIPTIONAL REGULATOR REDD"/>
    <property type="match status" value="1"/>
</dbReference>
<dbReference type="Proteomes" id="UP001589870">
    <property type="component" value="Unassembled WGS sequence"/>
</dbReference>
<accession>A0ABV6UBC0</accession>
<dbReference type="PROSITE" id="PS51755">
    <property type="entry name" value="OMPR_PHOB"/>
    <property type="match status" value="1"/>
</dbReference>
<dbReference type="SMART" id="SM01043">
    <property type="entry name" value="BTAD"/>
    <property type="match status" value="1"/>
</dbReference>
<dbReference type="PANTHER" id="PTHR35807">
    <property type="entry name" value="TRANSCRIPTIONAL REGULATOR REDD-RELATED"/>
    <property type="match status" value="1"/>
</dbReference>
<protein>
    <submittedName>
        <fullName evidence="8">BTAD domain-containing putative transcriptional regulator</fullName>
    </submittedName>
</protein>
<feature type="domain" description="OmpR/PhoB-type" evidence="7">
    <location>
        <begin position="1"/>
        <end position="90"/>
    </location>
</feature>
<keyword evidence="3 5" id="KW-0238">DNA-binding</keyword>
<evidence type="ECO:0000313" key="9">
    <source>
        <dbReference type="Proteomes" id="UP001589870"/>
    </source>
</evidence>